<organism evidence="8 10">
    <name type="scientific">Rotaria sordida</name>
    <dbReference type="NCBI Taxonomy" id="392033"/>
    <lineage>
        <taxon>Eukaryota</taxon>
        <taxon>Metazoa</taxon>
        <taxon>Spiralia</taxon>
        <taxon>Gnathifera</taxon>
        <taxon>Rotifera</taxon>
        <taxon>Eurotatoria</taxon>
        <taxon>Bdelloidea</taxon>
        <taxon>Philodinida</taxon>
        <taxon>Philodinidae</taxon>
        <taxon>Rotaria</taxon>
    </lineage>
</organism>
<evidence type="ECO:0000256" key="7">
    <source>
        <dbReference type="SAM" id="Phobius"/>
    </source>
</evidence>
<dbReference type="EMBL" id="CAJOBD010004312">
    <property type="protein sequence ID" value="CAF3989335.1"/>
    <property type="molecule type" value="Genomic_DNA"/>
</dbReference>
<evidence type="ECO:0008006" key="11">
    <source>
        <dbReference type="Google" id="ProtNLM"/>
    </source>
</evidence>
<reference evidence="8" key="1">
    <citation type="submission" date="2021-02" db="EMBL/GenBank/DDBJ databases">
        <authorList>
            <person name="Nowell W R."/>
        </authorList>
    </citation>
    <scope>NUCLEOTIDE SEQUENCE</scope>
</reference>
<dbReference type="GO" id="GO:0006883">
    <property type="term" value="P:intracellular sodium ion homeostasis"/>
    <property type="evidence" value="ECO:0007669"/>
    <property type="project" value="TreeGrafter"/>
</dbReference>
<accession>A0A815FV05</accession>
<evidence type="ECO:0000256" key="3">
    <source>
        <dbReference type="ARBA" id="ARBA00022692"/>
    </source>
</evidence>
<keyword evidence="6 7" id="KW-0472">Membrane</keyword>
<evidence type="ECO:0000313" key="8">
    <source>
        <dbReference type="EMBL" id="CAF1330454.1"/>
    </source>
</evidence>
<dbReference type="Proteomes" id="UP000663864">
    <property type="component" value="Unassembled WGS sequence"/>
</dbReference>
<evidence type="ECO:0000256" key="2">
    <source>
        <dbReference type="ARBA" id="ARBA00005876"/>
    </source>
</evidence>
<evidence type="ECO:0000256" key="1">
    <source>
        <dbReference type="ARBA" id="ARBA00004606"/>
    </source>
</evidence>
<comment type="caution">
    <text evidence="8">The sequence shown here is derived from an EMBL/GenBank/DDBJ whole genome shotgun (WGS) entry which is preliminary data.</text>
</comment>
<dbReference type="AlphaFoldDB" id="A0A815FV05"/>
<evidence type="ECO:0000256" key="5">
    <source>
        <dbReference type="ARBA" id="ARBA00022989"/>
    </source>
</evidence>
<keyword evidence="5 7" id="KW-1133">Transmembrane helix</keyword>
<dbReference type="EMBL" id="CAJNOT010002611">
    <property type="protein sequence ID" value="CAF1330454.1"/>
    <property type="molecule type" value="Genomic_DNA"/>
</dbReference>
<dbReference type="GO" id="GO:0001671">
    <property type="term" value="F:ATPase activator activity"/>
    <property type="evidence" value="ECO:0007669"/>
    <property type="project" value="TreeGrafter"/>
</dbReference>
<comment type="similarity">
    <text evidence="2">Belongs to the X(+)/potassium ATPases subunit beta family.</text>
</comment>
<dbReference type="Pfam" id="PF00287">
    <property type="entry name" value="Na_K-ATPase"/>
    <property type="match status" value="1"/>
</dbReference>
<dbReference type="GO" id="GO:0005890">
    <property type="term" value="C:sodium:potassium-exchanging ATPase complex"/>
    <property type="evidence" value="ECO:0007669"/>
    <property type="project" value="InterPro"/>
</dbReference>
<dbReference type="PANTHER" id="PTHR11523">
    <property type="entry name" value="SODIUM/POTASSIUM-DEPENDENT ATPASE BETA SUBUNIT"/>
    <property type="match status" value="1"/>
</dbReference>
<dbReference type="GO" id="GO:0030007">
    <property type="term" value="P:intracellular potassium ion homeostasis"/>
    <property type="evidence" value="ECO:0007669"/>
    <property type="project" value="TreeGrafter"/>
</dbReference>
<keyword evidence="3 7" id="KW-0812">Transmembrane</keyword>
<evidence type="ECO:0000313" key="10">
    <source>
        <dbReference type="Proteomes" id="UP000663864"/>
    </source>
</evidence>
<gene>
    <name evidence="9" type="ORF">JBS370_LOCUS25632</name>
    <name evidence="8" type="ORF">ZHD862_LOCUS29493</name>
</gene>
<evidence type="ECO:0000256" key="6">
    <source>
        <dbReference type="ARBA" id="ARBA00023136"/>
    </source>
</evidence>
<dbReference type="Proteomes" id="UP000663836">
    <property type="component" value="Unassembled WGS sequence"/>
</dbReference>
<proteinExistence type="inferred from homology"/>
<dbReference type="Gene3D" id="2.60.40.1660">
    <property type="entry name" value="Na, k-atpase alpha subunit"/>
    <property type="match status" value="1"/>
</dbReference>
<sequence>MHLKTKSKQRRSIREWYQDFRSTINKHLHTLGNFIYNQEHYEIFGRDGKRWSKLAAFYFCFYVVLGGFFCLYLSIFMSLLPLHQPRYIGNDSRLTSRNNPLSPGLSFRPQTSFHLNDVQTLISLSSNDKENQKESTNDKTEIYIKNLDEYLKVYNNTQSSKNFTIHDVGDCNSINHYGYKNGKPCILIKINKLIDFIPEVNRTDVDNKHESECIGIPNIPVRCMGEYLFDQEMLGNVIYYSESGSSDVCGSIDIKHFPYNGKKNRNNVYQAPYVWVQFQNITPYVLISVECRIFAANIFYDKIAQRGSIRFQLYLNKKI</sequence>
<dbReference type="InterPro" id="IPR038702">
    <property type="entry name" value="Na/K_ATPase_sub_beta_sf"/>
</dbReference>
<feature type="transmembrane region" description="Helical" evidence="7">
    <location>
        <begin position="56"/>
        <end position="80"/>
    </location>
</feature>
<name>A0A815FV05_9BILA</name>
<dbReference type="GO" id="GO:1990573">
    <property type="term" value="P:potassium ion import across plasma membrane"/>
    <property type="evidence" value="ECO:0007669"/>
    <property type="project" value="TreeGrafter"/>
</dbReference>
<protein>
    <recommendedName>
        <fullName evidence="11">Sodium/potassium-transporting ATPase subunit beta</fullName>
    </recommendedName>
</protein>
<dbReference type="InterPro" id="IPR000402">
    <property type="entry name" value="Na/K_ATPase_sub_beta"/>
</dbReference>
<dbReference type="PANTHER" id="PTHR11523:SF28">
    <property type="entry name" value="NA_K-ATPASE BETA SUBUNIT ISOFORM 4-RELATED"/>
    <property type="match status" value="1"/>
</dbReference>
<dbReference type="GO" id="GO:0036376">
    <property type="term" value="P:sodium ion export across plasma membrane"/>
    <property type="evidence" value="ECO:0007669"/>
    <property type="project" value="TreeGrafter"/>
</dbReference>
<evidence type="ECO:0000313" key="9">
    <source>
        <dbReference type="EMBL" id="CAF3989335.1"/>
    </source>
</evidence>
<keyword evidence="4" id="KW-0735">Signal-anchor</keyword>
<evidence type="ECO:0000256" key="4">
    <source>
        <dbReference type="ARBA" id="ARBA00022968"/>
    </source>
</evidence>
<comment type="subcellular location">
    <subcellularLocation>
        <location evidence="1">Membrane</location>
        <topology evidence="1">Single-pass type II membrane protein</topology>
    </subcellularLocation>
</comment>